<dbReference type="RefSeq" id="WP_221249065.1">
    <property type="nucleotide sequence ID" value="NZ_AP024355.1"/>
</dbReference>
<dbReference type="InterPro" id="IPR027853">
    <property type="entry name" value="DUF4492"/>
</dbReference>
<evidence type="ECO:0000313" key="2">
    <source>
        <dbReference type="EMBL" id="BCR05654.1"/>
    </source>
</evidence>
<keyword evidence="1" id="KW-0812">Transmembrane</keyword>
<evidence type="ECO:0000313" key="3">
    <source>
        <dbReference type="Proteomes" id="UP001319827"/>
    </source>
</evidence>
<gene>
    <name evidence="2" type="ORF">DESUT3_27230</name>
</gene>
<evidence type="ECO:0000256" key="1">
    <source>
        <dbReference type="SAM" id="Phobius"/>
    </source>
</evidence>
<protein>
    <submittedName>
        <fullName evidence="2">DUF4492 domain-containing protein</fullName>
    </submittedName>
</protein>
<keyword evidence="3" id="KW-1185">Reference proteome</keyword>
<sequence>MLKTIWLFYYQGFRSMVLGRTLWAVIAIKLFIMFAVLKTFFFPDFLASNFSTDAQRSAHVLQQLTHSPDRPTGR</sequence>
<organism evidence="2 3">
    <name type="scientific">Desulfuromonas versatilis</name>
    <dbReference type="NCBI Taxonomy" id="2802975"/>
    <lineage>
        <taxon>Bacteria</taxon>
        <taxon>Pseudomonadati</taxon>
        <taxon>Thermodesulfobacteriota</taxon>
        <taxon>Desulfuromonadia</taxon>
        <taxon>Desulfuromonadales</taxon>
        <taxon>Desulfuromonadaceae</taxon>
        <taxon>Desulfuromonas</taxon>
    </lineage>
</organism>
<feature type="transmembrane region" description="Helical" evidence="1">
    <location>
        <begin position="21"/>
        <end position="41"/>
    </location>
</feature>
<proteinExistence type="predicted"/>
<dbReference type="EMBL" id="AP024355">
    <property type="protein sequence ID" value="BCR05654.1"/>
    <property type="molecule type" value="Genomic_DNA"/>
</dbReference>
<reference evidence="2 3" key="1">
    <citation type="journal article" date="2016" name="C (Basel)">
        <title>Selective Growth of and Electricity Production by Marine Exoelectrogenic Bacteria in Self-Aggregated Hydrogel of Microbially Reduced Graphene Oxide.</title>
        <authorList>
            <person name="Yoshida N."/>
            <person name="Goto Y."/>
            <person name="Miyata Y."/>
        </authorList>
    </citation>
    <scope>NUCLEOTIDE SEQUENCE [LARGE SCALE GENOMIC DNA]</scope>
    <source>
        <strain evidence="2 3">NIT-T3</strain>
    </source>
</reference>
<keyword evidence="1" id="KW-1133">Transmembrane helix</keyword>
<keyword evidence="1" id="KW-0472">Membrane</keyword>
<dbReference type="Pfam" id="PF14899">
    <property type="entry name" value="DUF4492"/>
    <property type="match status" value="1"/>
</dbReference>
<name>A0ABM8HYN6_9BACT</name>
<reference evidence="2 3" key="2">
    <citation type="journal article" date="2021" name="Int. J. Syst. Evol. Microbiol.">
        <title>Isolation and Polyphasic Characterization of Desulfuromonas versatilis sp. Nov., an Electrogenic Bacteria Capable of Versatile Metabolism Isolated from a Graphene Oxide-Reducing Enrichment Culture.</title>
        <authorList>
            <person name="Xie L."/>
            <person name="Yoshida N."/>
            <person name="Ishii S."/>
            <person name="Meng L."/>
        </authorList>
    </citation>
    <scope>NUCLEOTIDE SEQUENCE [LARGE SCALE GENOMIC DNA]</scope>
    <source>
        <strain evidence="2 3">NIT-T3</strain>
    </source>
</reference>
<accession>A0ABM8HYN6</accession>
<dbReference type="Proteomes" id="UP001319827">
    <property type="component" value="Chromosome"/>
</dbReference>